<gene>
    <name evidence="3" type="ORF">AB7P39_05340</name>
</gene>
<sequence length="500" mass="52692">MSITESHASTDGAADTGGAPATTSREHAPPRRSRAWVMPLLLRIHFFAGILVGPFILIAALSGAVYVVTPQLERVVYAHELSAPVTDTTLPLGDQVRIAEGYIGDAASLAAVRPAPAAGDTTRVMFAQEGLGPSQTRAVFVDPGTGEIRGDLTVYGTSGALPLRAWVSDLHRNLHLGEPGRLYSEFAASWLGIVVVAGLTLWVVRLRTARAKKDLFRPKRGARGYRRLFGWHASLGVWLVLGALFLSASGITWSTYGGANVSTLRAALSWQNPALSTALGDTGSGGAAGAHADHGVVAAPTAAVSPDTFDDVLAVARTENVNVGLIEIRPPSAAGQAWVVQEIQRSFPTEVDGVAIDGDTLAVVDRVDFADYPFMAKLARWAVDLHMGSMFGLVNQLVLFVIAAGIATMVVLGYLMWWKRRPTRDPARRMGAVPGEALPNAPVWGVVLVVAVAIGIGYFLPLVGLPLAAFVIGDALVQGARGRRAPRSSSGGAETSVVRP</sequence>
<keyword evidence="4" id="KW-1185">Reference proteome</keyword>
<reference evidence="3 4" key="1">
    <citation type="submission" date="2024-08" db="EMBL/GenBank/DDBJ databases">
        <title>Heavy metals resistant antinobacteria isolated from wastewater.</title>
        <authorList>
            <person name="Roman Ponce B."/>
            <person name="Blanco Mercado M.A."/>
            <person name="Avila Aldana I.N."/>
            <person name="Morales Arrieta S."/>
        </authorList>
    </citation>
    <scope>NUCLEOTIDE SEQUENCE [LARGE SCALE GENOMIC DNA]</scope>
    <source>
        <strain evidence="4">sma-1</strain>
    </source>
</reference>
<name>A0ABV5ER49_9MICO</name>
<protein>
    <submittedName>
        <fullName evidence="3">PepSY-associated TM helix domain-containing protein</fullName>
    </submittedName>
</protein>
<feature type="transmembrane region" description="Helical" evidence="2">
    <location>
        <begin position="437"/>
        <end position="456"/>
    </location>
</feature>
<dbReference type="Pfam" id="PF03929">
    <property type="entry name" value="PepSY_TM"/>
    <property type="match status" value="1"/>
</dbReference>
<dbReference type="PANTHER" id="PTHR34219">
    <property type="entry name" value="IRON-REGULATED INNER MEMBRANE PROTEIN-RELATED"/>
    <property type="match status" value="1"/>
</dbReference>
<keyword evidence="2" id="KW-0812">Transmembrane</keyword>
<dbReference type="EMBL" id="JBHLHV010000001">
    <property type="protein sequence ID" value="MFB8892267.1"/>
    <property type="molecule type" value="Genomic_DNA"/>
</dbReference>
<organism evidence="3 4">
    <name type="scientific">Microbacterium plantarum</name>
    <dbReference type="NCBI Taxonomy" id="1816425"/>
    <lineage>
        <taxon>Bacteria</taxon>
        <taxon>Bacillati</taxon>
        <taxon>Actinomycetota</taxon>
        <taxon>Actinomycetes</taxon>
        <taxon>Micrococcales</taxon>
        <taxon>Microbacteriaceae</taxon>
        <taxon>Microbacterium</taxon>
    </lineage>
</organism>
<feature type="transmembrane region" description="Helical" evidence="2">
    <location>
        <begin position="397"/>
        <end position="417"/>
    </location>
</feature>
<dbReference type="PANTHER" id="PTHR34219:SF1">
    <property type="entry name" value="PEPSY DOMAIN-CONTAINING PROTEIN"/>
    <property type="match status" value="1"/>
</dbReference>
<accession>A0ABV5ER49</accession>
<keyword evidence="2" id="KW-0472">Membrane</keyword>
<feature type="compositionally biased region" description="Low complexity" evidence="1">
    <location>
        <begin position="9"/>
        <end position="23"/>
    </location>
</feature>
<dbReference type="InterPro" id="IPR005625">
    <property type="entry name" value="PepSY-ass_TM"/>
</dbReference>
<proteinExistence type="predicted"/>
<keyword evidence="2" id="KW-1133">Transmembrane helix</keyword>
<dbReference type="Proteomes" id="UP001589643">
    <property type="component" value="Unassembled WGS sequence"/>
</dbReference>
<feature type="region of interest" description="Disordered" evidence="1">
    <location>
        <begin position="1"/>
        <end position="30"/>
    </location>
</feature>
<evidence type="ECO:0000256" key="1">
    <source>
        <dbReference type="SAM" id="MobiDB-lite"/>
    </source>
</evidence>
<evidence type="ECO:0000313" key="3">
    <source>
        <dbReference type="EMBL" id="MFB8892267.1"/>
    </source>
</evidence>
<evidence type="ECO:0000256" key="2">
    <source>
        <dbReference type="SAM" id="Phobius"/>
    </source>
</evidence>
<comment type="caution">
    <text evidence="3">The sequence shown here is derived from an EMBL/GenBank/DDBJ whole genome shotgun (WGS) entry which is preliminary data.</text>
</comment>
<evidence type="ECO:0000313" key="4">
    <source>
        <dbReference type="Proteomes" id="UP001589643"/>
    </source>
</evidence>
<dbReference type="RefSeq" id="WP_378717472.1">
    <property type="nucleotide sequence ID" value="NZ_JBHLHV010000001.1"/>
</dbReference>
<feature type="transmembrane region" description="Helical" evidence="2">
    <location>
        <begin position="187"/>
        <end position="207"/>
    </location>
</feature>
<feature type="transmembrane region" description="Helical" evidence="2">
    <location>
        <begin position="40"/>
        <end position="68"/>
    </location>
</feature>
<feature type="transmembrane region" description="Helical" evidence="2">
    <location>
        <begin position="228"/>
        <end position="248"/>
    </location>
</feature>